<dbReference type="EMBL" id="BGPR01038150">
    <property type="protein sequence ID" value="GBO13940.1"/>
    <property type="molecule type" value="Genomic_DNA"/>
</dbReference>
<sequence>MLLVAEKAGLILCFSLCTVPLEMLAKTQHSTLNLRAAMKMKITRQLEKQDLKQRALAKWQRRWDDSINGRSTYQGVYSGTPHWVGFRPLTPETNPTGGTRIDPEVIKKVGLRNHNWPRTVHPAYHRARAFTILSFPIRKTSGQLLCLWRSWHASSLCHQVPPQAFLPPQVSSRSTHRSLDEINNQSPPANK</sequence>
<protein>
    <submittedName>
        <fullName evidence="2">Uncharacterized protein</fullName>
    </submittedName>
</protein>
<gene>
    <name evidence="2" type="ORF">AVEN_34174_1</name>
</gene>
<accession>A0A4Y2UQV3</accession>
<evidence type="ECO:0000313" key="3">
    <source>
        <dbReference type="Proteomes" id="UP000499080"/>
    </source>
</evidence>
<name>A0A4Y2UQV3_ARAVE</name>
<dbReference type="Proteomes" id="UP000499080">
    <property type="component" value="Unassembled WGS sequence"/>
</dbReference>
<reference evidence="2 3" key="1">
    <citation type="journal article" date="2019" name="Sci. Rep.">
        <title>Orb-weaving spider Araneus ventricosus genome elucidates the spidroin gene catalogue.</title>
        <authorList>
            <person name="Kono N."/>
            <person name="Nakamura H."/>
            <person name="Ohtoshi R."/>
            <person name="Moran D.A.P."/>
            <person name="Shinohara A."/>
            <person name="Yoshida Y."/>
            <person name="Fujiwara M."/>
            <person name="Mori M."/>
            <person name="Tomita M."/>
            <person name="Arakawa K."/>
        </authorList>
    </citation>
    <scope>NUCLEOTIDE SEQUENCE [LARGE SCALE GENOMIC DNA]</scope>
</reference>
<feature type="region of interest" description="Disordered" evidence="1">
    <location>
        <begin position="167"/>
        <end position="191"/>
    </location>
</feature>
<keyword evidence="3" id="KW-1185">Reference proteome</keyword>
<proteinExistence type="predicted"/>
<feature type="compositionally biased region" description="Polar residues" evidence="1">
    <location>
        <begin position="181"/>
        <end position="191"/>
    </location>
</feature>
<dbReference type="AlphaFoldDB" id="A0A4Y2UQV3"/>
<organism evidence="2 3">
    <name type="scientific">Araneus ventricosus</name>
    <name type="common">Orbweaver spider</name>
    <name type="synonym">Epeira ventricosa</name>
    <dbReference type="NCBI Taxonomy" id="182803"/>
    <lineage>
        <taxon>Eukaryota</taxon>
        <taxon>Metazoa</taxon>
        <taxon>Ecdysozoa</taxon>
        <taxon>Arthropoda</taxon>
        <taxon>Chelicerata</taxon>
        <taxon>Arachnida</taxon>
        <taxon>Araneae</taxon>
        <taxon>Araneomorphae</taxon>
        <taxon>Entelegynae</taxon>
        <taxon>Araneoidea</taxon>
        <taxon>Araneidae</taxon>
        <taxon>Araneus</taxon>
    </lineage>
</organism>
<evidence type="ECO:0000313" key="2">
    <source>
        <dbReference type="EMBL" id="GBO13940.1"/>
    </source>
</evidence>
<comment type="caution">
    <text evidence="2">The sequence shown here is derived from an EMBL/GenBank/DDBJ whole genome shotgun (WGS) entry which is preliminary data.</text>
</comment>
<evidence type="ECO:0000256" key="1">
    <source>
        <dbReference type="SAM" id="MobiDB-lite"/>
    </source>
</evidence>